<accession>Q11F43</accession>
<organism evidence="2">
    <name type="scientific">Chelativorans sp. (strain BNC1)</name>
    <dbReference type="NCBI Taxonomy" id="266779"/>
    <lineage>
        <taxon>Bacteria</taxon>
        <taxon>Pseudomonadati</taxon>
        <taxon>Pseudomonadota</taxon>
        <taxon>Alphaproteobacteria</taxon>
        <taxon>Hyphomicrobiales</taxon>
        <taxon>Phyllobacteriaceae</taxon>
        <taxon>Chelativorans</taxon>
    </lineage>
</organism>
<dbReference type="EMBL" id="CP000390">
    <property type="protein sequence ID" value="ABG63982.1"/>
    <property type="molecule type" value="Genomic_DNA"/>
</dbReference>
<proteinExistence type="predicted"/>
<evidence type="ECO:0008006" key="3">
    <source>
        <dbReference type="Google" id="ProtNLM"/>
    </source>
</evidence>
<sequence>MHMDRITEAIAHFIGFFDLTVEEARLREAYQEFKAGKALNAPHPDLPDTRLSFEAPYQLLGYEPGLAYQAPPQPIVPIEAVHKLTFSRPEVPLSGPPDSAISGEFSSAAATVVYAASYRVHLPEIEPVGSVANYFHQGIGLSDDDYFSVGGNGLVFAPHPVSDAALIELAEQASEFMHLDQLEMPRTAEEIAGFVKTAANILEGVPEDQQDNVTVAQEEQIEGSFVNGERVDGDIPRFEDYHSFEDETDNSNSSGNARITENGIEIDVSVSVEAGGNILINNAILKSFWTAAPVTAVMGEHIEVNAIIQINAWCDNDYVTSAVGDWIRQPDPTQSFNIATFERFDDFGKQNEVSSPEPDFPQHWVVTRIEGDLMIMNWLQQFTFMSDNDIGIASSSGVTSRIYSGNNTAYNDISLNEIGFGYDLIIIGGNVYDASIIQQMNILCDNDLIGAVEGFETTGKGSLSTSDNLLWNQAHIYNVGGANRFEQMPEAYRQTAEKLAAGEDYVSDGILSDPAFAGTGALRVLYISGDLLNLQYIKQTNILGDSDQLALAMNAIKSHPDAEWSVTTGKNVLANNAAIMDLDALGKTYVGAGQYSTDVLIQAEIIGTGSDLGGQNPDILVNEAIAFLDDEVAGHSEHVPTHHGEADYLHSDSTLLG</sequence>
<dbReference type="eggNOG" id="ENOG5033QP5">
    <property type="taxonomic scope" value="Bacteria"/>
</dbReference>
<protein>
    <recommendedName>
        <fullName evidence="3">Type I secretion protein</fullName>
    </recommendedName>
</protein>
<evidence type="ECO:0000256" key="1">
    <source>
        <dbReference type="SAM" id="MobiDB-lite"/>
    </source>
</evidence>
<gene>
    <name evidence="2" type="ordered locus">Meso_2598</name>
</gene>
<evidence type="ECO:0000313" key="2">
    <source>
        <dbReference type="EMBL" id="ABG63982.1"/>
    </source>
</evidence>
<name>Q11F43_CHESB</name>
<feature type="region of interest" description="Disordered" evidence="1">
    <location>
        <begin position="637"/>
        <end position="657"/>
    </location>
</feature>
<dbReference type="STRING" id="266779.Meso_2598"/>
<dbReference type="KEGG" id="mes:Meso_2598"/>
<dbReference type="HOGENOM" id="CLU_417212_0_0_5"/>
<dbReference type="AlphaFoldDB" id="Q11F43"/>
<reference evidence="2" key="1">
    <citation type="submission" date="2006-06" db="EMBL/GenBank/DDBJ databases">
        <title>Complete sequence of chromosome of Chelativorans sp. BNC1.</title>
        <authorList>
            <consortium name="US DOE Joint Genome Institute"/>
            <person name="Copeland A."/>
            <person name="Lucas S."/>
            <person name="Lapidus A."/>
            <person name="Barry K."/>
            <person name="Detter J.C."/>
            <person name="Glavina del Rio T."/>
            <person name="Hammon N."/>
            <person name="Israni S."/>
            <person name="Dalin E."/>
            <person name="Tice H."/>
            <person name="Pitluck S."/>
            <person name="Chertkov O."/>
            <person name="Brettin T."/>
            <person name="Bruce D."/>
            <person name="Han C."/>
            <person name="Tapia R."/>
            <person name="Gilna P."/>
            <person name="Schmutz J."/>
            <person name="Larimer F."/>
            <person name="Land M."/>
            <person name="Hauser L."/>
            <person name="Kyrpides N."/>
            <person name="Mikhailova N."/>
            <person name="Richardson P."/>
        </authorList>
    </citation>
    <scope>NUCLEOTIDE SEQUENCE</scope>
    <source>
        <strain evidence="2">BNC1</strain>
    </source>
</reference>
<feature type="compositionally biased region" description="Basic and acidic residues" evidence="1">
    <location>
        <begin position="637"/>
        <end position="650"/>
    </location>
</feature>